<dbReference type="Pfam" id="PF02321">
    <property type="entry name" value="OEP"/>
    <property type="match status" value="2"/>
</dbReference>
<evidence type="ECO:0000256" key="8">
    <source>
        <dbReference type="SAM" id="Coils"/>
    </source>
</evidence>
<evidence type="ECO:0000256" key="3">
    <source>
        <dbReference type="ARBA" id="ARBA00022448"/>
    </source>
</evidence>
<feature type="coiled-coil region" evidence="8">
    <location>
        <begin position="356"/>
        <end position="383"/>
    </location>
</feature>
<evidence type="ECO:0000256" key="2">
    <source>
        <dbReference type="ARBA" id="ARBA00007613"/>
    </source>
</evidence>
<dbReference type="SUPFAM" id="SSF56954">
    <property type="entry name" value="Outer membrane efflux proteins (OEP)"/>
    <property type="match status" value="1"/>
</dbReference>
<dbReference type="GO" id="GO:1990281">
    <property type="term" value="C:efflux pump complex"/>
    <property type="evidence" value="ECO:0007669"/>
    <property type="project" value="TreeGrafter"/>
</dbReference>
<accession>A0A931E4B0</accession>
<keyword evidence="9" id="KW-0732">Signal</keyword>
<comment type="caution">
    <text evidence="10">The sequence shown here is derived from an EMBL/GenBank/DDBJ whole genome shotgun (WGS) entry which is preliminary data.</text>
</comment>
<dbReference type="PANTHER" id="PTHR30026:SF20">
    <property type="entry name" value="OUTER MEMBRANE PROTEIN TOLC"/>
    <property type="match status" value="1"/>
</dbReference>
<dbReference type="Proteomes" id="UP000694480">
    <property type="component" value="Unassembled WGS sequence"/>
</dbReference>
<keyword evidence="11" id="KW-1185">Reference proteome</keyword>
<name>A0A931E4B0_9FLAO</name>
<organism evidence="10 11">
    <name type="scientific">Planobacterium oryzisoli</name>
    <dbReference type="NCBI Taxonomy" id="2771435"/>
    <lineage>
        <taxon>Bacteria</taxon>
        <taxon>Pseudomonadati</taxon>
        <taxon>Bacteroidota</taxon>
        <taxon>Flavobacteriia</taxon>
        <taxon>Flavobacteriales</taxon>
        <taxon>Weeksellaceae</taxon>
        <taxon>Chryseobacterium group</taxon>
        <taxon>Chryseobacterium</taxon>
    </lineage>
</organism>
<evidence type="ECO:0000313" key="10">
    <source>
        <dbReference type="EMBL" id="MBF5026360.1"/>
    </source>
</evidence>
<dbReference type="GO" id="GO:0015562">
    <property type="term" value="F:efflux transmembrane transporter activity"/>
    <property type="evidence" value="ECO:0007669"/>
    <property type="project" value="InterPro"/>
</dbReference>
<dbReference type="InterPro" id="IPR051906">
    <property type="entry name" value="TolC-like"/>
</dbReference>
<keyword evidence="4" id="KW-1134">Transmembrane beta strand</keyword>
<dbReference type="GO" id="GO:0015288">
    <property type="term" value="F:porin activity"/>
    <property type="evidence" value="ECO:0007669"/>
    <property type="project" value="TreeGrafter"/>
</dbReference>
<evidence type="ECO:0000256" key="1">
    <source>
        <dbReference type="ARBA" id="ARBA00004442"/>
    </source>
</evidence>
<dbReference type="AlphaFoldDB" id="A0A931E4B0"/>
<evidence type="ECO:0000313" key="11">
    <source>
        <dbReference type="Proteomes" id="UP000694480"/>
    </source>
</evidence>
<evidence type="ECO:0000256" key="5">
    <source>
        <dbReference type="ARBA" id="ARBA00022692"/>
    </source>
</evidence>
<dbReference type="GO" id="GO:0009279">
    <property type="term" value="C:cell outer membrane"/>
    <property type="evidence" value="ECO:0007669"/>
    <property type="project" value="UniProtKB-SubCell"/>
</dbReference>
<evidence type="ECO:0000256" key="6">
    <source>
        <dbReference type="ARBA" id="ARBA00023136"/>
    </source>
</evidence>
<keyword evidence="3" id="KW-0813">Transport</keyword>
<feature type="signal peptide" evidence="9">
    <location>
        <begin position="1"/>
        <end position="19"/>
    </location>
</feature>
<feature type="chain" id="PRO_5036874032" evidence="9">
    <location>
        <begin position="20"/>
        <end position="439"/>
    </location>
</feature>
<protein>
    <submittedName>
        <fullName evidence="10">TolC family protein</fullName>
    </submittedName>
</protein>
<evidence type="ECO:0000256" key="9">
    <source>
        <dbReference type="SAM" id="SignalP"/>
    </source>
</evidence>
<dbReference type="EMBL" id="JADKYY010000001">
    <property type="protein sequence ID" value="MBF5026360.1"/>
    <property type="molecule type" value="Genomic_DNA"/>
</dbReference>
<evidence type="ECO:0000256" key="4">
    <source>
        <dbReference type="ARBA" id="ARBA00022452"/>
    </source>
</evidence>
<comment type="similarity">
    <text evidence="2">Belongs to the outer membrane factor (OMF) (TC 1.B.17) family.</text>
</comment>
<keyword evidence="7" id="KW-0998">Cell outer membrane</keyword>
<keyword evidence="8" id="KW-0175">Coiled coil</keyword>
<dbReference type="InterPro" id="IPR003423">
    <property type="entry name" value="OMP_efflux"/>
</dbReference>
<dbReference type="RefSeq" id="WP_194738288.1">
    <property type="nucleotide sequence ID" value="NZ_JADKYY010000001.1"/>
</dbReference>
<dbReference type="Gene3D" id="1.20.1600.10">
    <property type="entry name" value="Outer membrane efflux proteins (OEP)"/>
    <property type="match status" value="1"/>
</dbReference>
<comment type="subcellular location">
    <subcellularLocation>
        <location evidence="1">Cell outer membrane</location>
    </subcellularLocation>
</comment>
<evidence type="ECO:0000256" key="7">
    <source>
        <dbReference type="ARBA" id="ARBA00023237"/>
    </source>
</evidence>
<proteinExistence type="inferred from homology"/>
<dbReference type="PANTHER" id="PTHR30026">
    <property type="entry name" value="OUTER MEMBRANE PROTEIN TOLC"/>
    <property type="match status" value="1"/>
</dbReference>
<keyword evidence="5" id="KW-0812">Transmembrane</keyword>
<sequence>MNRPLFSLLLLYAAASLSAQDTLSVELKQLRATAQNKNFELLRSQAQVGEAQAELLKSRAAYLPNVEVSYTGTHTNNPLMAFGSKLNQERVQMEDFNPSKLNSPDGIFNFTTKVEVQQPLFNKDALYQKKAGEIRVEALKDYSTRSRQYVDLEVRNAYMQLQMSYAMEKVLRQAYSTVLANKAVVANYFKNGMVQKTELLEMEVRQSGIESQLKSAQAQVESASDYLFFVMGENPKGRILKPSEELSLDNKLIAPTTLPLERNDITSQQKALSSFDYMIKASQATLLPRINAFGSFELYDDKPYQFDANGYLVGVQVSWNVFDAKKSHAQSQILAAQKFSKSLELEQYLEKSSMELRKAYRQIDESMARVELAEKALEQSEEAYRIRKNRYDQGLEKATDLLGAETMVSEKQLALVESTFHYNRAVAHLDFLLNEPITQ</sequence>
<keyword evidence="6" id="KW-0472">Membrane</keyword>
<reference evidence="10" key="1">
    <citation type="submission" date="2020-11" db="EMBL/GenBank/DDBJ databases">
        <title>Genome seq and assembly of Planobacterium sp.</title>
        <authorList>
            <person name="Chhetri G."/>
        </authorList>
    </citation>
    <scope>NUCLEOTIDE SEQUENCE</scope>
    <source>
        <strain evidence="10">GCR5</strain>
    </source>
</reference>
<gene>
    <name evidence="10" type="ORF">IC612_00925</name>
</gene>